<dbReference type="SUPFAM" id="SSF143120">
    <property type="entry name" value="YefM-like"/>
    <property type="match status" value="1"/>
</dbReference>
<evidence type="ECO:0008006" key="4">
    <source>
        <dbReference type="Google" id="ProtNLM"/>
    </source>
</evidence>
<comment type="similarity">
    <text evidence="1">Belongs to the phD/YefM antitoxin family.</text>
</comment>
<comment type="caution">
    <text evidence="2">The sequence shown here is derived from an EMBL/GenBank/DDBJ whole genome shotgun (WGS) entry which is preliminary data.</text>
</comment>
<gene>
    <name evidence="2" type="ORF">A3A74_02405</name>
</gene>
<dbReference type="InterPro" id="IPR036165">
    <property type="entry name" value="YefM-like_sf"/>
</dbReference>
<evidence type="ECO:0000313" key="3">
    <source>
        <dbReference type="Proteomes" id="UP000179270"/>
    </source>
</evidence>
<sequence>MKRVSVYLFRDNLASYLNEVTKTGETIIVEKYKKPIAIINPPKKKLVKKNNFERFFGFLKTKEKNETGEEFVNRVRRNANERKYMENLRKGIT</sequence>
<organism evidence="2 3">
    <name type="scientific">Candidatus Roizmanbacteria bacterium RIFCSPLOWO2_01_FULL_35_13</name>
    <dbReference type="NCBI Taxonomy" id="1802055"/>
    <lineage>
        <taxon>Bacteria</taxon>
        <taxon>Candidatus Roizmaniibacteriota</taxon>
    </lineage>
</organism>
<accession>A0A1F7ICT4</accession>
<protein>
    <recommendedName>
        <fullName evidence="4">Antitoxin</fullName>
    </recommendedName>
</protein>
<proteinExistence type="inferred from homology"/>
<dbReference type="Proteomes" id="UP000179270">
    <property type="component" value="Unassembled WGS sequence"/>
</dbReference>
<dbReference type="STRING" id="1802055.A3A74_02405"/>
<name>A0A1F7ICT4_9BACT</name>
<reference evidence="2 3" key="1">
    <citation type="journal article" date="2016" name="Nat. Commun.">
        <title>Thousands of microbial genomes shed light on interconnected biogeochemical processes in an aquifer system.</title>
        <authorList>
            <person name="Anantharaman K."/>
            <person name="Brown C.T."/>
            <person name="Hug L.A."/>
            <person name="Sharon I."/>
            <person name="Castelle C.J."/>
            <person name="Probst A.J."/>
            <person name="Thomas B.C."/>
            <person name="Singh A."/>
            <person name="Wilkins M.J."/>
            <person name="Karaoz U."/>
            <person name="Brodie E.L."/>
            <person name="Williams K.H."/>
            <person name="Hubbard S.S."/>
            <person name="Banfield J.F."/>
        </authorList>
    </citation>
    <scope>NUCLEOTIDE SEQUENCE [LARGE SCALE GENOMIC DNA]</scope>
</reference>
<evidence type="ECO:0000313" key="2">
    <source>
        <dbReference type="EMBL" id="OGK41169.1"/>
    </source>
</evidence>
<evidence type="ECO:0000256" key="1">
    <source>
        <dbReference type="ARBA" id="ARBA00009981"/>
    </source>
</evidence>
<dbReference type="AlphaFoldDB" id="A0A1F7ICT4"/>
<dbReference type="EMBL" id="MGAF01000022">
    <property type="protein sequence ID" value="OGK41169.1"/>
    <property type="molecule type" value="Genomic_DNA"/>
</dbReference>